<protein>
    <submittedName>
        <fullName evidence="2">9592_t:CDS:1</fullName>
    </submittedName>
</protein>
<feature type="region of interest" description="Disordered" evidence="1">
    <location>
        <begin position="80"/>
        <end position="104"/>
    </location>
</feature>
<evidence type="ECO:0000313" key="2">
    <source>
        <dbReference type="EMBL" id="CAG8446511.1"/>
    </source>
</evidence>
<name>A0A9N8VD24_9GLOM</name>
<dbReference type="Proteomes" id="UP000789831">
    <property type="component" value="Unassembled WGS sequence"/>
</dbReference>
<gene>
    <name evidence="2" type="ORF">AGERDE_LOCUS1448</name>
</gene>
<accession>A0A9N8VD24</accession>
<dbReference type="OrthoDB" id="2390868at2759"/>
<evidence type="ECO:0000256" key="1">
    <source>
        <dbReference type="SAM" id="MobiDB-lite"/>
    </source>
</evidence>
<keyword evidence="3" id="KW-1185">Reference proteome</keyword>
<sequence length="104" mass="12114">MSKPKPRELKLRKASQPGFVSKKLAVGAMQREARRLYKNSDLIQESRSKYFEESSMEIHFGERPNSDDYRREFGFCKIEPTKLEDEESGDDVPSSTDNESEDEY</sequence>
<proteinExistence type="predicted"/>
<evidence type="ECO:0000313" key="3">
    <source>
        <dbReference type="Proteomes" id="UP000789831"/>
    </source>
</evidence>
<dbReference type="AlphaFoldDB" id="A0A9N8VD24"/>
<comment type="caution">
    <text evidence="2">The sequence shown here is derived from an EMBL/GenBank/DDBJ whole genome shotgun (WGS) entry which is preliminary data.</text>
</comment>
<reference evidence="2" key="1">
    <citation type="submission" date="2021-06" db="EMBL/GenBank/DDBJ databases">
        <authorList>
            <person name="Kallberg Y."/>
            <person name="Tangrot J."/>
            <person name="Rosling A."/>
        </authorList>
    </citation>
    <scope>NUCLEOTIDE SEQUENCE</scope>
    <source>
        <strain evidence="2">MT106</strain>
    </source>
</reference>
<dbReference type="EMBL" id="CAJVPL010000099">
    <property type="protein sequence ID" value="CAG8446511.1"/>
    <property type="molecule type" value="Genomic_DNA"/>
</dbReference>
<organism evidence="2 3">
    <name type="scientific">Ambispora gerdemannii</name>
    <dbReference type="NCBI Taxonomy" id="144530"/>
    <lineage>
        <taxon>Eukaryota</taxon>
        <taxon>Fungi</taxon>
        <taxon>Fungi incertae sedis</taxon>
        <taxon>Mucoromycota</taxon>
        <taxon>Glomeromycotina</taxon>
        <taxon>Glomeromycetes</taxon>
        <taxon>Archaeosporales</taxon>
        <taxon>Ambisporaceae</taxon>
        <taxon>Ambispora</taxon>
    </lineage>
</organism>